<accession>A0A4Y7TDU7</accession>
<name>A0A4Y7TDU7_COPMI</name>
<dbReference type="SUPFAM" id="SSF55729">
    <property type="entry name" value="Acyl-CoA N-acyltransferases (Nat)"/>
    <property type="match status" value="1"/>
</dbReference>
<dbReference type="Proteomes" id="UP000298030">
    <property type="component" value="Unassembled WGS sequence"/>
</dbReference>
<reference evidence="3 4" key="1">
    <citation type="journal article" date="2019" name="Nat. Ecol. Evol.">
        <title>Megaphylogeny resolves global patterns of mushroom evolution.</title>
        <authorList>
            <person name="Varga T."/>
            <person name="Krizsan K."/>
            <person name="Foldi C."/>
            <person name="Dima B."/>
            <person name="Sanchez-Garcia M."/>
            <person name="Sanchez-Ramirez S."/>
            <person name="Szollosi G.J."/>
            <person name="Szarkandi J.G."/>
            <person name="Papp V."/>
            <person name="Albert L."/>
            <person name="Andreopoulos W."/>
            <person name="Angelini C."/>
            <person name="Antonin V."/>
            <person name="Barry K.W."/>
            <person name="Bougher N.L."/>
            <person name="Buchanan P."/>
            <person name="Buyck B."/>
            <person name="Bense V."/>
            <person name="Catcheside P."/>
            <person name="Chovatia M."/>
            <person name="Cooper J."/>
            <person name="Damon W."/>
            <person name="Desjardin D."/>
            <person name="Finy P."/>
            <person name="Geml J."/>
            <person name="Haridas S."/>
            <person name="Hughes K."/>
            <person name="Justo A."/>
            <person name="Karasinski D."/>
            <person name="Kautmanova I."/>
            <person name="Kiss B."/>
            <person name="Kocsube S."/>
            <person name="Kotiranta H."/>
            <person name="LaButti K.M."/>
            <person name="Lechner B.E."/>
            <person name="Liimatainen K."/>
            <person name="Lipzen A."/>
            <person name="Lukacs Z."/>
            <person name="Mihaltcheva S."/>
            <person name="Morgado L.N."/>
            <person name="Niskanen T."/>
            <person name="Noordeloos M.E."/>
            <person name="Ohm R.A."/>
            <person name="Ortiz-Santana B."/>
            <person name="Ovrebo C."/>
            <person name="Racz N."/>
            <person name="Riley R."/>
            <person name="Savchenko A."/>
            <person name="Shiryaev A."/>
            <person name="Soop K."/>
            <person name="Spirin V."/>
            <person name="Szebenyi C."/>
            <person name="Tomsovsky M."/>
            <person name="Tulloss R.E."/>
            <person name="Uehling J."/>
            <person name="Grigoriev I.V."/>
            <person name="Vagvolgyi C."/>
            <person name="Papp T."/>
            <person name="Martin F.M."/>
            <person name="Miettinen O."/>
            <person name="Hibbett D.S."/>
            <person name="Nagy L.G."/>
        </authorList>
    </citation>
    <scope>NUCLEOTIDE SEQUENCE [LARGE SCALE GENOMIC DNA]</scope>
    <source>
        <strain evidence="3 4">FP101781</strain>
    </source>
</reference>
<dbReference type="GO" id="GO:0016747">
    <property type="term" value="F:acyltransferase activity, transferring groups other than amino-acyl groups"/>
    <property type="evidence" value="ECO:0007669"/>
    <property type="project" value="InterPro"/>
</dbReference>
<comment type="caution">
    <text evidence="3">The sequence shown here is derived from an EMBL/GenBank/DDBJ whole genome shotgun (WGS) entry which is preliminary data.</text>
</comment>
<dbReference type="AlphaFoldDB" id="A0A4Y7TDU7"/>
<feature type="domain" description="N-acetyltransferase" evidence="2">
    <location>
        <begin position="41"/>
        <end position="228"/>
    </location>
</feature>
<organism evidence="3 4">
    <name type="scientific">Coprinellus micaceus</name>
    <name type="common">Glistening ink-cap mushroom</name>
    <name type="synonym">Coprinus micaceus</name>
    <dbReference type="NCBI Taxonomy" id="71717"/>
    <lineage>
        <taxon>Eukaryota</taxon>
        <taxon>Fungi</taxon>
        <taxon>Dikarya</taxon>
        <taxon>Basidiomycota</taxon>
        <taxon>Agaricomycotina</taxon>
        <taxon>Agaricomycetes</taxon>
        <taxon>Agaricomycetidae</taxon>
        <taxon>Agaricales</taxon>
        <taxon>Agaricineae</taxon>
        <taxon>Psathyrellaceae</taxon>
        <taxon>Coprinellus</taxon>
    </lineage>
</organism>
<keyword evidence="4" id="KW-1185">Reference proteome</keyword>
<dbReference type="PANTHER" id="PTHR43328:SF1">
    <property type="entry name" value="N-ACETYLTRANSFERASE DOMAIN-CONTAINING PROTEIN"/>
    <property type="match status" value="1"/>
</dbReference>
<dbReference type="InterPro" id="IPR000182">
    <property type="entry name" value="GNAT_dom"/>
</dbReference>
<proteinExistence type="predicted"/>
<evidence type="ECO:0000256" key="1">
    <source>
        <dbReference type="SAM" id="MobiDB-lite"/>
    </source>
</evidence>
<gene>
    <name evidence="3" type="ORF">FA13DRAFT_1754468</name>
</gene>
<dbReference type="EMBL" id="QPFP01000015">
    <property type="protein sequence ID" value="TEB32346.1"/>
    <property type="molecule type" value="Genomic_DNA"/>
</dbReference>
<evidence type="ECO:0000313" key="4">
    <source>
        <dbReference type="Proteomes" id="UP000298030"/>
    </source>
</evidence>
<feature type="region of interest" description="Disordered" evidence="1">
    <location>
        <begin position="1"/>
        <end position="25"/>
    </location>
</feature>
<dbReference type="Pfam" id="PF13302">
    <property type="entry name" value="Acetyltransf_3"/>
    <property type="match status" value="1"/>
</dbReference>
<protein>
    <recommendedName>
        <fullName evidence="2">N-acetyltransferase domain-containing protein</fullName>
    </recommendedName>
</protein>
<dbReference type="PANTHER" id="PTHR43328">
    <property type="entry name" value="ACETYLTRANSFERASE-RELATED"/>
    <property type="match status" value="1"/>
</dbReference>
<dbReference type="InterPro" id="IPR016181">
    <property type="entry name" value="Acyl_CoA_acyltransferase"/>
</dbReference>
<dbReference type="Gene3D" id="3.40.630.30">
    <property type="match status" value="1"/>
</dbReference>
<evidence type="ECO:0000259" key="2">
    <source>
        <dbReference type="Pfam" id="PF13302"/>
    </source>
</evidence>
<dbReference type="OrthoDB" id="630895at2759"/>
<sequence>MTSTVFSHSDPLQPKNPQLEPLELNPKTGEPFLRVEGFDDIIITPLRWEDAPTYIPYLNDPAVYRWMAGPPVPYLPSDAEFWSNRIIPPQKATLFEFEKARDQPEIITADICPVNSIRKINEDGTDVFIGAIDIFRNANLGELVLGENGEYLVDMSQKEENQKKNEGREVGDPDIIWEFGGARGIMTACVKTILEKWAIPRLKTRIVRATAFAGNIGSMKVFLKNGFTHIATLPDHVTVRGEARTLEVLQWIRP</sequence>
<evidence type="ECO:0000313" key="3">
    <source>
        <dbReference type="EMBL" id="TEB32346.1"/>
    </source>
</evidence>
<dbReference type="STRING" id="71717.A0A4Y7TDU7"/>